<evidence type="ECO:0000256" key="1">
    <source>
        <dbReference type="SAM" id="MobiDB-lite"/>
    </source>
</evidence>
<dbReference type="PRINTS" id="PR01217">
    <property type="entry name" value="PRICHEXTENSN"/>
</dbReference>
<feature type="signal peptide" evidence="2">
    <location>
        <begin position="1"/>
        <end position="20"/>
    </location>
</feature>
<organism evidence="3 4">
    <name type="scientific">Steccherinum ochraceum</name>
    <dbReference type="NCBI Taxonomy" id="92696"/>
    <lineage>
        <taxon>Eukaryota</taxon>
        <taxon>Fungi</taxon>
        <taxon>Dikarya</taxon>
        <taxon>Basidiomycota</taxon>
        <taxon>Agaricomycotina</taxon>
        <taxon>Agaricomycetes</taxon>
        <taxon>Polyporales</taxon>
        <taxon>Steccherinaceae</taxon>
        <taxon>Steccherinum</taxon>
    </lineage>
</organism>
<comment type="caution">
    <text evidence="3">The sequence shown here is derived from an EMBL/GenBank/DDBJ whole genome shotgun (WGS) entry which is preliminary data.</text>
</comment>
<evidence type="ECO:0000313" key="3">
    <source>
        <dbReference type="EMBL" id="TCD59986.1"/>
    </source>
</evidence>
<reference evidence="3 4" key="1">
    <citation type="submission" date="2018-11" db="EMBL/GenBank/DDBJ databases">
        <title>Genome assembly of Steccherinum ochraceum LE-BIN_3174, the white-rot fungus of the Steccherinaceae family (The Residual Polyporoid clade, Polyporales, Basidiomycota).</title>
        <authorList>
            <person name="Fedorova T.V."/>
            <person name="Glazunova O.A."/>
            <person name="Landesman E.O."/>
            <person name="Moiseenko K.V."/>
            <person name="Psurtseva N.V."/>
            <person name="Savinova O.S."/>
            <person name="Shakhova N.V."/>
            <person name="Tyazhelova T.V."/>
            <person name="Vasina D.V."/>
        </authorList>
    </citation>
    <scope>NUCLEOTIDE SEQUENCE [LARGE SCALE GENOMIC DNA]</scope>
    <source>
        <strain evidence="3 4">LE-BIN_3174</strain>
    </source>
</reference>
<feature type="compositionally biased region" description="Pro residues" evidence="1">
    <location>
        <begin position="146"/>
        <end position="169"/>
    </location>
</feature>
<feature type="compositionally biased region" description="Basic and acidic residues" evidence="1">
    <location>
        <begin position="86"/>
        <end position="110"/>
    </location>
</feature>
<gene>
    <name evidence="3" type="ORF">EIP91_010943</name>
</gene>
<dbReference type="Proteomes" id="UP000292702">
    <property type="component" value="Unassembled WGS sequence"/>
</dbReference>
<feature type="region of interest" description="Disordered" evidence="1">
    <location>
        <begin position="53"/>
        <end position="226"/>
    </location>
</feature>
<evidence type="ECO:0000256" key="2">
    <source>
        <dbReference type="SAM" id="SignalP"/>
    </source>
</evidence>
<accession>A0A4R0R272</accession>
<feature type="chain" id="PRO_5020830185" evidence="2">
    <location>
        <begin position="21"/>
        <end position="226"/>
    </location>
</feature>
<keyword evidence="2" id="KW-0732">Signal</keyword>
<proteinExistence type="predicted"/>
<feature type="compositionally biased region" description="Basic and acidic residues" evidence="1">
    <location>
        <begin position="215"/>
        <end position="226"/>
    </location>
</feature>
<dbReference type="AlphaFoldDB" id="A0A4R0R272"/>
<dbReference type="EMBL" id="RWJN01000686">
    <property type="protein sequence ID" value="TCD59986.1"/>
    <property type="molecule type" value="Genomic_DNA"/>
</dbReference>
<feature type="compositionally biased region" description="Pro residues" evidence="1">
    <location>
        <begin position="179"/>
        <end position="199"/>
    </location>
</feature>
<sequence length="226" mass="23540">MRLAAAFIALIAVASTVVLAAPLRALACARGDSLSLTVRDVIRVETLNLNELEKRGGNGWGGARPGAGVKANREPLPDDPEQAAKVQKENARKEAERLRGQRRRLADARARQATAANAPPPMSQAGSRASSASPGPGPGPGHASPDPAPPPPGSSRPPPLSSPHPPPVSSRPLPLSSPHHPPGSPSPPPGSPPPRPESPPTGQDFMIHDPAIVDPIRHLQEQRPSW</sequence>
<keyword evidence="4" id="KW-1185">Reference proteome</keyword>
<evidence type="ECO:0000313" key="4">
    <source>
        <dbReference type="Proteomes" id="UP000292702"/>
    </source>
</evidence>
<protein>
    <submittedName>
        <fullName evidence="3">Uncharacterized protein</fullName>
    </submittedName>
</protein>
<name>A0A4R0R272_9APHY</name>